<organism evidence="3">
    <name type="scientific">Lepeophtheirus salmonis</name>
    <name type="common">Salmon louse</name>
    <name type="synonym">Caligus salmonis</name>
    <dbReference type="NCBI Taxonomy" id="72036"/>
    <lineage>
        <taxon>Eukaryota</taxon>
        <taxon>Metazoa</taxon>
        <taxon>Ecdysozoa</taxon>
        <taxon>Arthropoda</taxon>
        <taxon>Crustacea</taxon>
        <taxon>Multicrustacea</taxon>
        <taxon>Hexanauplia</taxon>
        <taxon>Copepoda</taxon>
        <taxon>Siphonostomatoida</taxon>
        <taxon>Caligidae</taxon>
        <taxon>Lepeophtheirus</taxon>
    </lineage>
</organism>
<dbReference type="InterPro" id="IPR058538">
    <property type="entry name" value="Ig_TPPC8_2nd"/>
</dbReference>
<sequence>MSALSSFMQFVNVQDFNAKKYPTHYMEDAILKYQQVCQMPDFALRATLFDALCLRHLGMYEESAKSYIRMTTDAKDLRSSLLLEQAALCYFKCKPPLTRKYAFYIILAAFKYSKSGQKKHSSRAYEKGYEVYKGHNWNLSEDHILYNLGHLALLLKDHSAAASLFNELFKMTLPVVNPLQQMCHLREFFIVQHLREKEDKKVCDIPIPKFIPQELVLDLNNDRTTRYESLIHSNPKTEWQDLEKVIIEHIGHVDNVTFSKSCQSVYGPKSANNLIPQGTVDETLRYLIPLNNEFQTPLLLKQIYLLWSFIPDDNPNKTQVLTNDDPLSKTFVQTDILDTFNLEKSAKMVMALTLKPHKPGKLSITGIEYSLKAQFSQSESTDYTIRGKQSFSVKGPRYTTIKDMKSGTYGPDFRLEVAVRSSQPKLVVKFLTDLPEYLYNGEIRVLELECSNIGHVPLINCLIVSYSPGLFSFGGKKNINLYEYPIISDPNLSKLLDNGQLTLKNLDVIPVPLGNKSLDPGKSIKLRIFIKCPQSLGLHSLKIHFYYENATANTYPKHRILSHQFNVKVIPCLDVKSNFNPTFVYNNSRDQTMALVLNNVTGNNKVLETISVTQIGLISKDKSISNVYFNKGDDLVVTKEESLKLCVNTTLECENDKKVEGFHFSDIKSKSIQGSYSFHSPPYLDFLKTGFHFPPKSNPKLKSDLAVVIWRSGELNGLVLNEIKPAVEQFDEEIATPDIEEVSMSLNEDFESVKTNFPVKVEVKSDPICNVDFDKCRLFRAPFKIIINNLANKNLYIHYKCTGEKNILGCTQGTDVLLKSSSSKILNLKAAITAPGLYHLRGGFMFQVSDMPVATQDPSDLDLVPIDITFIVKNKLSVIE</sequence>
<evidence type="ECO:0000313" key="3">
    <source>
        <dbReference type="EMBL" id="CDW26410.1"/>
    </source>
</evidence>
<dbReference type="InterPro" id="IPR058541">
    <property type="entry name" value="Ig_TPPC8_1st"/>
</dbReference>
<protein>
    <submittedName>
        <fullName evidence="3">Uncharacterized protein</fullName>
    </submittedName>
</protein>
<evidence type="ECO:0000259" key="2">
    <source>
        <dbReference type="Pfam" id="PF24545"/>
    </source>
</evidence>
<feature type="domain" description="TPPC8 second Ig-like" evidence="1">
    <location>
        <begin position="441"/>
        <end position="561"/>
    </location>
</feature>
<dbReference type="EMBL" id="HACA01009049">
    <property type="protein sequence ID" value="CDW26410.1"/>
    <property type="molecule type" value="Transcribed_RNA"/>
</dbReference>
<dbReference type="GO" id="GO:1990072">
    <property type="term" value="C:TRAPPIII protein complex"/>
    <property type="evidence" value="ECO:0007669"/>
    <property type="project" value="TreeGrafter"/>
</dbReference>
<name>A0A0K2TKS5_LEPSM</name>
<dbReference type="PANTHER" id="PTHR12975">
    <property type="entry name" value="TRANSPORT PROTEIN TRAPP"/>
    <property type="match status" value="1"/>
</dbReference>
<accession>A0A0K2TKS5</accession>
<dbReference type="Pfam" id="PF24545">
    <property type="entry name" value="Ig_TPPC8_1st"/>
    <property type="match status" value="1"/>
</dbReference>
<reference evidence="3" key="1">
    <citation type="submission" date="2014-05" db="EMBL/GenBank/DDBJ databases">
        <authorList>
            <person name="Chronopoulou M."/>
        </authorList>
    </citation>
    <scope>NUCLEOTIDE SEQUENCE</scope>
    <source>
        <tissue evidence="3">Whole organism</tissue>
    </source>
</reference>
<dbReference type="InterPro" id="IPR024420">
    <property type="entry name" value="TRAPP_III_complex_Trs85"/>
</dbReference>
<feature type="domain" description="TPPC8 first Ig-like" evidence="2">
    <location>
        <begin position="233"/>
        <end position="432"/>
    </location>
</feature>
<dbReference type="PANTHER" id="PTHR12975:SF6">
    <property type="entry name" value="TRAFFICKING PROTEIN PARTICLE COMPLEX SUBUNIT 8"/>
    <property type="match status" value="1"/>
</dbReference>
<dbReference type="AlphaFoldDB" id="A0A0K2TKS5"/>
<dbReference type="InterPro" id="IPR011990">
    <property type="entry name" value="TPR-like_helical_dom_sf"/>
</dbReference>
<dbReference type="OrthoDB" id="203724at2759"/>
<proteinExistence type="predicted"/>
<dbReference type="Pfam" id="PF24544">
    <property type="entry name" value="Ig_TPPC8_2nd"/>
    <property type="match status" value="1"/>
</dbReference>
<evidence type="ECO:0000259" key="1">
    <source>
        <dbReference type="Pfam" id="PF24544"/>
    </source>
</evidence>
<dbReference type="SUPFAM" id="SSF48452">
    <property type="entry name" value="TPR-like"/>
    <property type="match status" value="1"/>
</dbReference>